<name>A0A927BCF3_9BACT</name>
<sequence>MNKTLESFLQEVVGAVKIKEKILQNMKTNAENDIILNLFDLEFDFKTRIVTIKLLY</sequence>
<comment type="caution">
    <text evidence="1">The sequence shown here is derived from an EMBL/GenBank/DDBJ whole genome shotgun (WGS) entry which is preliminary data.</text>
</comment>
<reference evidence="1" key="1">
    <citation type="submission" date="2020-09" db="EMBL/GenBank/DDBJ databases">
        <authorList>
            <person name="Kim M.K."/>
        </authorList>
    </citation>
    <scope>NUCLEOTIDE SEQUENCE</scope>
    <source>
        <strain evidence="1">BT664</strain>
    </source>
</reference>
<dbReference type="EMBL" id="JACXAD010000005">
    <property type="protein sequence ID" value="MBD2767538.1"/>
    <property type="molecule type" value="Genomic_DNA"/>
</dbReference>
<keyword evidence="2" id="KW-1185">Reference proteome</keyword>
<evidence type="ECO:0000313" key="1">
    <source>
        <dbReference type="EMBL" id="MBD2767538.1"/>
    </source>
</evidence>
<dbReference type="Proteomes" id="UP000612233">
    <property type="component" value="Unassembled WGS sequence"/>
</dbReference>
<accession>A0A927BCF3</accession>
<dbReference type="AlphaFoldDB" id="A0A927BCF3"/>
<proteinExistence type="predicted"/>
<evidence type="ECO:0000313" key="2">
    <source>
        <dbReference type="Proteomes" id="UP000612233"/>
    </source>
</evidence>
<protein>
    <submittedName>
        <fullName evidence="1">Uncharacterized protein</fullName>
    </submittedName>
</protein>
<gene>
    <name evidence="1" type="ORF">IC235_06500</name>
</gene>
<organism evidence="1 2">
    <name type="scientific">Hymenobacter montanus</name>
    <dbReference type="NCBI Taxonomy" id="2771359"/>
    <lineage>
        <taxon>Bacteria</taxon>
        <taxon>Pseudomonadati</taxon>
        <taxon>Bacteroidota</taxon>
        <taxon>Cytophagia</taxon>
        <taxon>Cytophagales</taxon>
        <taxon>Hymenobacteraceae</taxon>
        <taxon>Hymenobacter</taxon>
    </lineage>
</organism>
<dbReference type="RefSeq" id="WP_191004355.1">
    <property type="nucleotide sequence ID" value="NZ_JACXAD010000005.1"/>
</dbReference>